<dbReference type="InterPro" id="IPR017853">
    <property type="entry name" value="GH"/>
</dbReference>
<name>E1QTR3_VULDI</name>
<protein>
    <submittedName>
        <fullName evidence="1">Glycoside hydrolase family 42 protein</fullName>
    </submittedName>
</protein>
<dbReference type="STRING" id="572478.Vdis_1602"/>
<organism evidence="1 2">
    <name type="scientific">Vulcanisaeta distributa (strain DSM 14429 / JCM 11212 / NBRC 100878 / IC-017)</name>
    <dbReference type="NCBI Taxonomy" id="572478"/>
    <lineage>
        <taxon>Archaea</taxon>
        <taxon>Thermoproteota</taxon>
        <taxon>Thermoprotei</taxon>
        <taxon>Thermoproteales</taxon>
        <taxon>Thermoproteaceae</taxon>
        <taxon>Vulcanisaeta</taxon>
    </lineage>
</organism>
<dbReference type="CAZy" id="GH5">
    <property type="family name" value="Glycoside Hydrolase Family 5"/>
</dbReference>
<dbReference type="EMBL" id="CP002100">
    <property type="protein sequence ID" value="ADN50980.1"/>
    <property type="molecule type" value="Genomic_DNA"/>
</dbReference>
<dbReference type="KEGG" id="vdi:Vdis_1602"/>
<evidence type="ECO:0000313" key="1">
    <source>
        <dbReference type="EMBL" id="ADN50980.1"/>
    </source>
</evidence>
<sequence>MPKTSKCGKFICLNSDIKFLLGVNYFPRKSNIKMWSKWNMDDIRNELNVMRSLGIRAVRFFIIAEDFMDNYGNINEDTVRKLKEFLDLLREYGIIGFPTLFVGHMSGRNWRVPFLVNGDPYDEESITRFTQFVTNIVNELKNHEALGGWILTNEISLFKRPENRDRALAFLSAVTSAIKRIDPNHVVSSGDVFYGPMQEEPNVRGMVDYIGPHLYLYHDDPVLHGYLYGAHLDLASNGGSSPVLLEEFGFSTLQYPEEWQARFINEVLYTAIAHESSGAFIWCFADFINDKDPPYEWRPLELGFGIIDKFGKPKLAADVVSEFSKTMINLEELGLYNRFRRMPKTTVVIPFYAYKDYEFVSYKDYSSVLMSDILLTMVGAQVRVVYELDRERIGDGLVLMPSVPLALTSTWDYLLSSVKSGSNLYVSLLRQSFHESPTHLWDELFGVKPSSWAGSKGRVISGNVKISIKHDFGSLRAGDSLSITVGNPTYLYEVKPTDATVIATLNDDLPVVFMTRRGNGVVILSIIPFEHIITVTGKYMEVLPFYKALIDLMGSQQIAYSSLPELEVQTFYGDNEHLLFIINHSINDVVGSIKLNGKVSRVERIGGLGDVKLNDNVINVNIERKSGLALRIE</sequence>
<dbReference type="RefSeq" id="WP_013336705.1">
    <property type="nucleotide sequence ID" value="NC_014537.1"/>
</dbReference>
<dbReference type="GO" id="GO:0016787">
    <property type="term" value="F:hydrolase activity"/>
    <property type="evidence" value="ECO:0007669"/>
    <property type="project" value="UniProtKB-KW"/>
</dbReference>
<dbReference type="HOGENOM" id="CLU_429428_0_0_2"/>
<keyword evidence="1" id="KW-0378">Hydrolase</keyword>
<dbReference type="eggNOG" id="arCOG05411">
    <property type="taxonomic scope" value="Archaea"/>
</dbReference>
<dbReference type="Gene3D" id="3.20.20.80">
    <property type="entry name" value="Glycosidases"/>
    <property type="match status" value="1"/>
</dbReference>
<gene>
    <name evidence="1" type="ordered locus">Vdis_1602</name>
</gene>
<dbReference type="Proteomes" id="UP000006681">
    <property type="component" value="Chromosome"/>
</dbReference>
<proteinExistence type="predicted"/>
<reference evidence="1 2" key="1">
    <citation type="journal article" date="2010" name="Stand. Genomic Sci.">
        <title>Complete genome sequence of Vulcanisaeta distributa type strain (IC-017).</title>
        <authorList>
            <person name="Mavromatis K."/>
            <person name="Sikorski J."/>
            <person name="Pabst E."/>
            <person name="Teshima H."/>
            <person name="Lapidus A."/>
            <person name="Lucas S."/>
            <person name="Nolan M."/>
            <person name="Glavina Del Rio T."/>
            <person name="Cheng J.F."/>
            <person name="Bruce D."/>
            <person name="Goodwin L."/>
            <person name="Pitluck S."/>
            <person name="Liolios K."/>
            <person name="Ivanova N."/>
            <person name="Mikhailova N."/>
            <person name="Pati A."/>
            <person name="Chen A."/>
            <person name="Palaniappan K."/>
            <person name="Land M."/>
            <person name="Hauser L."/>
            <person name="Chang Y.J."/>
            <person name="Jeffries C.D."/>
            <person name="Rohde M."/>
            <person name="Spring S."/>
            <person name="Goker M."/>
            <person name="Wirth R."/>
            <person name="Woyke T."/>
            <person name="Bristow J."/>
            <person name="Eisen J.A."/>
            <person name="Markowitz V."/>
            <person name="Hugenholtz P."/>
            <person name="Klenk H.P."/>
            <person name="Kyrpides N.C."/>
        </authorList>
    </citation>
    <scope>NUCLEOTIDE SEQUENCE [LARGE SCALE GENOMIC DNA]</scope>
    <source>
        <strain evidence="2">DSM 14429 / JCM 11212 / NBRC 100878 / IC-017</strain>
    </source>
</reference>
<keyword evidence="2" id="KW-1185">Reference proteome</keyword>
<dbReference type="OrthoDB" id="92642at2157"/>
<evidence type="ECO:0000313" key="2">
    <source>
        <dbReference type="Proteomes" id="UP000006681"/>
    </source>
</evidence>
<accession>E1QTR3</accession>
<dbReference type="AlphaFoldDB" id="E1QTR3"/>
<dbReference type="SUPFAM" id="SSF51445">
    <property type="entry name" value="(Trans)glycosidases"/>
    <property type="match status" value="1"/>
</dbReference>
<dbReference type="GeneID" id="9752539"/>
<reference evidence="2" key="2">
    <citation type="journal article" date="2010" name="Stand. Genomic Sci.">
        <title>Complete genome sequence of Vulcanisaeta distributa type strain (IC-017T).</title>
        <authorList>
            <person name="Mavromatis K."/>
            <person name="Sikorski J."/>
            <person name="Pabst E."/>
            <person name="Teshima H."/>
            <person name="Lapidus A."/>
            <person name="Lucas S."/>
            <person name="Nolan M."/>
            <person name="Glavina Del Rio T."/>
            <person name="Cheng J."/>
            <person name="Bruce D."/>
            <person name="Goodwin L."/>
            <person name="Pitluck S."/>
            <person name="Liolios K."/>
            <person name="Ivanova N."/>
            <person name="Mikhailova N."/>
            <person name="Pati A."/>
            <person name="Chen A."/>
            <person name="Palaniappan K."/>
            <person name="Land M."/>
            <person name="Hauser L."/>
            <person name="Chang Y."/>
            <person name="Jeffries C."/>
            <person name="Rohde M."/>
            <person name="Spring S."/>
            <person name="Goker M."/>
            <person name="Wirth R."/>
            <person name="Woyke T."/>
            <person name="Bristow J."/>
            <person name="Eisen J."/>
            <person name="Markowitz V."/>
            <person name="Hugenholtz P."/>
            <person name="Klenk H."/>
            <person name="Kyrpides N."/>
        </authorList>
    </citation>
    <scope>NUCLEOTIDE SEQUENCE [LARGE SCALE GENOMIC DNA]</scope>
    <source>
        <strain evidence="2">DSM 14429 / JCM 11212 / NBRC 100878 / IC-017</strain>
    </source>
</reference>